<evidence type="ECO:0000256" key="7">
    <source>
        <dbReference type="ARBA" id="ARBA00023157"/>
    </source>
</evidence>
<dbReference type="OrthoDB" id="2747330at2759"/>
<organism evidence="13 14">
    <name type="scientific">Phycomyces blakesleeanus (strain ATCC 8743b / DSM 1359 / FGSC 10004 / NBRC 33097 / NRRL 1555)</name>
    <dbReference type="NCBI Taxonomy" id="763407"/>
    <lineage>
        <taxon>Eukaryota</taxon>
        <taxon>Fungi</taxon>
        <taxon>Fungi incertae sedis</taxon>
        <taxon>Mucoromycota</taxon>
        <taxon>Mucoromycotina</taxon>
        <taxon>Mucoromycetes</taxon>
        <taxon>Mucorales</taxon>
        <taxon>Phycomycetaceae</taxon>
        <taxon>Phycomyces</taxon>
    </lineage>
</organism>
<dbReference type="InterPro" id="IPR033121">
    <property type="entry name" value="PEPTIDASE_A1"/>
</dbReference>
<name>A0A167Q624_PHYB8</name>
<evidence type="ECO:0000313" key="14">
    <source>
        <dbReference type="Proteomes" id="UP000077315"/>
    </source>
</evidence>
<dbReference type="FunFam" id="2.40.70.10:FF:000008">
    <property type="entry name" value="Cathepsin D"/>
    <property type="match status" value="1"/>
</dbReference>
<evidence type="ECO:0000256" key="1">
    <source>
        <dbReference type="ARBA" id="ARBA00007447"/>
    </source>
</evidence>
<keyword evidence="3 11" id="KW-0732">Signal</keyword>
<dbReference type="STRING" id="763407.A0A167Q624"/>
<comment type="similarity">
    <text evidence="1 10">Belongs to the peptidase A1 family.</text>
</comment>
<dbReference type="Gene3D" id="2.40.70.10">
    <property type="entry name" value="Acid Proteases"/>
    <property type="match status" value="2"/>
</dbReference>
<accession>A0A167Q624</accession>
<evidence type="ECO:0000256" key="8">
    <source>
        <dbReference type="PIRSR" id="PIRSR601461-1"/>
    </source>
</evidence>
<evidence type="ECO:0000256" key="9">
    <source>
        <dbReference type="PIRSR" id="PIRSR601461-2"/>
    </source>
</evidence>
<dbReference type="RefSeq" id="XP_018297176.1">
    <property type="nucleotide sequence ID" value="XM_018431140.1"/>
</dbReference>
<protein>
    <submittedName>
        <fullName evidence="13">Secreted aspartyl protease</fullName>
    </submittedName>
</protein>
<dbReference type="GO" id="GO:0004190">
    <property type="term" value="F:aspartic-type endopeptidase activity"/>
    <property type="evidence" value="ECO:0007669"/>
    <property type="project" value="UniProtKB-KW"/>
</dbReference>
<evidence type="ECO:0000256" key="4">
    <source>
        <dbReference type="ARBA" id="ARBA00022750"/>
    </source>
</evidence>
<proteinExistence type="inferred from homology"/>
<dbReference type="PANTHER" id="PTHR47966:SF1">
    <property type="entry name" value="ASPARTYL PROTEINASE"/>
    <property type="match status" value="1"/>
</dbReference>
<dbReference type="FunCoup" id="A0A167Q624">
    <property type="interactions" value="61"/>
</dbReference>
<dbReference type="PRINTS" id="PR00792">
    <property type="entry name" value="PEPSIN"/>
</dbReference>
<dbReference type="GeneID" id="28992046"/>
<evidence type="ECO:0000256" key="2">
    <source>
        <dbReference type="ARBA" id="ARBA00022670"/>
    </source>
</evidence>
<evidence type="ECO:0000256" key="6">
    <source>
        <dbReference type="ARBA" id="ARBA00023145"/>
    </source>
</evidence>
<dbReference type="InParanoid" id="A0A167Q624"/>
<evidence type="ECO:0000256" key="11">
    <source>
        <dbReference type="SAM" id="SignalP"/>
    </source>
</evidence>
<evidence type="ECO:0000259" key="12">
    <source>
        <dbReference type="PROSITE" id="PS51767"/>
    </source>
</evidence>
<feature type="domain" description="Peptidase A1" evidence="12">
    <location>
        <begin position="93"/>
        <end position="400"/>
    </location>
</feature>
<evidence type="ECO:0000256" key="3">
    <source>
        <dbReference type="ARBA" id="ARBA00022729"/>
    </source>
</evidence>
<feature type="active site" evidence="8">
    <location>
        <position position="111"/>
    </location>
</feature>
<sequence length="403" mass="42481">MQLTASIFTLLAVATFSSVQAAPAKDIIPPVSTVPVSKTARFTMASNPNFQPNATRSVFKARSKYFKYIEGPVTFSSGVGVVPVVDYANDIEYYGTVKIGTPAQSLKLNFDTGSADLWFASTLCTSCGSTQTKFNPNKSSTYQSSTKTWSIGYGDGSNASGVVGYDTVNLGGISIPNQGIELAKKESSSFQSDPIDGLVGLAFGSIITAKGVKTPMENMMSQNLIDSPVFGVWLGKQSNGGGGEYMFGGYNSAHIAGTLTTVPIDSSQGFWSINVSGTTAGTTSSVSSLGSFSGILDTGTTLMLFTNTMATKVAKVYGATDNGDGTYDINCNTSKFAPLSFTINGAKFSIPPADLIYYRSSSRCIAGFGYADLPFAILGDVFLKNNYVVFNQQVPNVRIAPSK</sequence>
<evidence type="ECO:0000313" key="13">
    <source>
        <dbReference type="EMBL" id="OAD79136.1"/>
    </source>
</evidence>
<keyword evidence="7 9" id="KW-1015">Disulfide bond</keyword>
<keyword evidence="4 10" id="KW-0064">Aspartyl protease</keyword>
<evidence type="ECO:0000256" key="5">
    <source>
        <dbReference type="ARBA" id="ARBA00022801"/>
    </source>
</evidence>
<feature type="active site" evidence="8">
    <location>
        <position position="297"/>
    </location>
</feature>
<dbReference type="InterPro" id="IPR001969">
    <property type="entry name" value="Aspartic_peptidase_AS"/>
</dbReference>
<dbReference type="InterPro" id="IPR001461">
    <property type="entry name" value="Aspartic_peptidase_A1"/>
</dbReference>
<gene>
    <name evidence="13" type="ORF">PHYBLDRAFT_14411</name>
</gene>
<keyword evidence="2 10" id="KW-0645">Protease</keyword>
<reference evidence="14" key="1">
    <citation type="submission" date="2015-06" db="EMBL/GenBank/DDBJ databases">
        <title>Expansion of signal transduction pathways in fungi by whole-genome duplication.</title>
        <authorList>
            <consortium name="DOE Joint Genome Institute"/>
            <person name="Corrochano L.M."/>
            <person name="Kuo A."/>
            <person name="Marcet-Houben M."/>
            <person name="Polaino S."/>
            <person name="Salamov A."/>
            <person name="Villalobos J.M."/>
            <person name="Alvarez M.I."/>
            <person name="Avalos J."/>
            <person name="Benito E.P."/>
            <person name="Benoit I."/>
            <person name="Burger G."/>
            <person name="Camino L.P."/>
            <person name="Canovas D."/>
            <person name="Cerda-Olmedo E."/>
            <person name="Cheng J.-F."/>
            <person name="Dominguez A."/>
            <person name="Elias M."/>
            <person name="Eslava A.P."/>
            <person name="Glaser F."/>
            <person name="Grimwood J."/>
            <person name="Gutierrez G."/>
            <person name="Heitman J."/>
            <person name="Henrissat B."/>
            <person name="Iturriaga E.A."/>
            <person name="Lang B.F."/>
            <person name="Lavin J.L."/>
            <person name="Lee S."/>
            <person name="Li W."/>
            <person name="Lindquist E."/>
            <person name="Lopez-Garcia S."/>
            <person name="Luque E.M."/>
            <person name="Marcos A.T."/>
            <person name="Martin J."/>
            <person name="McCluskey K."/>
            <person name="Medina H.R."/>
            <person name="Miralles-Duran A."/>
            <person name="Miyazaki A."/>
            <person name="Munoz-Torres E."/>
            <person name="Oguiza J.A."/>
            <person name="Ohm R."/>
            <person name="Olmedo M."/>
            <person name="Orejas M."/>
            <person name="Ortiz-Castellanos L."/>
            <person name="Pisabarro A.G."/>
            <person name="Rodriguez-Romero J."/>
            <person name="Ruiz-Herrera J."/>
            <person name="Ruiz-Vazquez R."/>
            <person name="Sanz C."/>
            <person name="Schackwitz W."/>
            <person name="Schmutz J."/>
            <person name="Shahriari M."/>
            <person name="Shelest E."/>
            <person name="Silva-Franco F."/>
            <person name="Soanes D."/>
            <person name="Syed K."/>
            <person name="Tagua V.G."/>
            <person name="Talbot N.J."/>
            <person name="Thon M."/>
            <person name="De vries R.P."/>
            <person name="Wiebenga A."/>
            <person name="Yadav J.S."/>
            <person name="Braun E.L."/>
            <person name="Baker S."/>
            <person name="Garre V."/>
            <person name="Horwitz B."/>
            <person name="Torres-Martinez S."/>
            <person name="Idnurm A."/>
            <person name="Herrera-Estrella A."/>
            <person name="Gabaldon T."/>
            <person name="Grigoriev I.V."/>
        </authorList>
    </citation>
    <scope>NUCLEOTIDE SEQUENCE [LARGE SCALE GENOMIC DNA]</scope>
    <source>
        <strain evidence="14">NRRL 1555(-)</strain>
    </source>
</reference>
<dbReference type="PROSITE" id="PS00141">
    <property type="entry name" value="ASP_PROTEASE"/>
    <property type="match status" value="1"/>
</dbReference>
<dbReference type="PANTHER" id="PTHR47966">
    <property type="entry name" value="BETA-SITE APP-CLEAVING ENZYME, ISOFORM A-RELATED"/>
    <property type="match status" value="1"/>
</dbReference>
<dbReference type="SUPFAM" id="SSF50630">
    <property type="entry name" value="Acid proteases"/>
    <property type="match status" value="1"/>
</dbReference>
<dbReference type="Proteomes" id="UP000077315">
    <property type="component" value="Unassembled WGS sequence"/>
</dbReference>
<feature type="disulfide bond" evidence="9">
    <location>
        <begin position="331"/>
        <end position="364"/>
    </location>
</feature>
<dbReference type="EMBL" id="KV440972">
    <property type="protein sequence ID" value="OAD79136.1"/>
    <property type="molecule type" value="Genomic_DNA"/>
</dbReference>
<dbReference type="InterPro" id="IPR021109">
    <property type="entry name" value="Peptidase_aspartic_dom_sf"/>
</dbReference>
<keyword evidence="5 10" id="KW-0378">Hydrolase</keyword>
<evidence type="ECO:0000256" key="10">
    <source>
        <dbReference type="RuleBase" id="RU000454"/>
    </source>
</evidence>
<keyword evidence="14" id="KW-1185">Reference proteome</keyword>
<dbReference type="AlphaFoldDB" id="A0A167Q624"/>
<dbReference type="GO" id="GO:0006508">
    <property type="term" value="P:proteolysis"/>
    <property type="evidence" value="ECO:0007669"/>
    <property type="project" value="UniProtKB-KW"/>
</dbReference>
<feature type="signal peptide" evidence="11">
    <location>
        <begin position="1"/>
        <end position="21"/>
    </location>
</feature>
<feature type="chain" id="PRO_5007891422" evidence="11">
    <location>
        <begin position="22"/>
        <end position="403"/>
    </location>
</feature>
<dbReference type="Pfam" id="PF00026">
    <property type="entry name" value="Asp"/>
    <property type="match status" value="1"/>
</dbReference>
<dbReference type="PROSITE" id="PS51767">
    <property type="entry name" value="PEPTIDASE_A1"/>
    <property type="match status" value="1"/>
</dbReference>
<dbReference type="VEuPathDB" id="FungiDB:PHYBLDRAFT_14411"/>
<keyword evidence="6" id="KW-0865">Zymogen</keyword>